<evidence type="ECO:0000313" key="9">
    <source>
        <dbReference type="Proteomes" id="UP000566819"/>
    </source>
</evidence>
<dbReference type="EMBL" id="JAAMPI010000807">
    <property type="protein sequence ID" value="KAF4628473.1"/>
    <property type="molecule type" value="Genomic_DNA"/>
</dbReference>
<reference evidence="8 9" key="1">
    <citation type="submission" date="2020-03" db="EMBL/GenBank/DDBJ databases">
        <title>Draft Genome Sequence of Cudoniella acicularis.</title>
        <authorList>
            <person name="Buettner E."/>
            <person name="Kellner H."/>
        </authorList>
    </citation>
    <scope>NUCLEOTIDE SEQUENCE [LARGE SCALE GENOMIC DNA]</scope>
    <source>
        <strain evidence="8 9">DSM 108380</strain>
    </source>
</reference>
<evidence type="ECO:0000256" key="3">
    <source>
        <dbReference type="ARBA" id="ARBA00022989"/>
    </source>
</evidence>
<dbReference type="Pfam" id="PF20684">
    <property type="entry name" value="Fung_rhodopsin"/>
    <property type="match status" value="1"/>
</dbReference>
<feature type="transmembrane region" description="Helical" evidence="6">
    <location>
        <begin position="64"/>
        <end position="85"/>
    </location>
</feature>
<evidence type="ECO:0000256" key="6">
    <source>
        <dbReference type="SAM" id="Phobius"/>
    </source>
</evidence>
<evidence type="ECO:0000256" key="2">
    <source>
        <dbReference type="ARBA" id="ARBA00022692"/>
    </source>
</evidence>
<keyword evidence="3 6" id="KW-1133">Transmembrane helix</keyword>
<keyword evidence="9" id="KW-1185">Reference proteome</keyword>
<comment type="caution">
    <text evidence="8">The sequence shown here is derived from an EMBL/GenBank/DDBJ whole genome shotgun (WGS) entry which is preliminary data.</text>
</comment>
<dbReference type="PANTHER" id="PTHR33048">
    <property type="entry name" value="PTH11-LIKE INTEGRAL MEMBRANE PROTEIN (AFU_ORTHOLOGUE AFUA_5G11245)"/>
    <property type="match status" value="1"/>
</dbReference>
<sequence length="290" mass="32094">MLAAVAGLGDHLWNVPPQNLVPIQKYYYISCILYVIIVFLAKLSVLFFYLRIFPGSRFRLITKIAIVAVSCTLISFVFAVAFQCIPVRAVWDLSVNGKCIGLNGMVFAGGAIAIFEDIVIILLPIPQLKSLQLSLRKRIALILMFALGSFACFINATWFNADPVIWTVVELYSSMICTSLMTLRPLLARYMPGLFAANATGSTENRGNSNTSWRTRIGVQQGSMPWNINHGIELPSRENFTQHGVGPMGGLPGEKDVIEVCVEQTYSITFEQSSDWVKSAQLEKMRGSGQ</sequence>
<feature type="domain" description="Rhodopsin" evidence="7">
    <location>
        <begin position="2"/>
        <end position="189"/>
    </location>
</feature>
<proteinExistence type="inferred from homology"/>
<evidence type="ECO:0000256" key="1">
    <source>
        <dbReference type="ARBA" id="ARBA00004141"/>
    </source>
</evidence>
<comment type="subcellular location">
    <subcellularLocation>
        <location evidence="1">Membrane</location>
        <topology evidence="1">Multi-pass membrane protein</topology>
    </subcellularLocation>
</comment>
<dbReference type="InterPro" id="IPR049326">
    <property type="entry name" value="Rhodopsin_dom_fungi"/>
</dbReference>
<dbReference type="GO" id="GO:0016020">
    <property type="term" value="C:membrane"/>
    <property type="evidence" value="ECO:0007669"/>
    <property type="project" value="UniProtKB-SubCell"/>
</dbReference>
<feature type="transmembrane region" description="Helical" evidence="6">
    <location>
        <begin position="138"/>
        <end position="158"/>
    </location>
</feature>
<accession>A0A8H4RGF4</accession>
<evidence type="ECO:0000259" key="7">
    <source>
        <dbReference type="Pfam" id="PF20684"/>
    </source>
</evidence>
<comment type="similarity">
    <text evidence="5">Belongs to the SAT4 family.</text>
</comment>
<protein>
    <recommendedName>
        <fullName evidence="7">Rhodopsin domain-containing protein</fullName>
    </recommendedName>
</protein>
<dbReference type="InterPro" id="IPR052337">
    <property type="entry name" value="SAT4-like"/>
</dbReference>
<keyword evidence="4 6" id="KW-0472">Membrane</keyword>
<evidence type="ECO:0000313" key="8">
    <source>
        <dbReference type="EMBL" id="KAF4628473.1"/>
    </source>
</evidence>
<feature type="transmembrane region" description="Helical" evidence="6">
    <location>
        <begin position="26"/>
        <end position="52"/>
    </location>
</feature>
<dbReference type="OrthoDB" id="5329176at2759"/>
<name>A0A8H4RGF4_9HELO</name>
<dbReference type="PANTHER" id="PTHR33048:SF47">
    <property type="entry name" value="INTEGRAL MEMBRANE PROTEIN-RELATED"/>
    <property type="match status" value="1"/>
</dbReference>
<dbReference type="Proteomes" id="UP000566819">
    <property type="component" value="Unassembled WGS sequence"/>
</dbReference>
<dbReference type="AlphaFoldDB" id="A0A8H4RGF4"/>
<organism evidence="8 9">
    <name type="scientific">Cudoniella acicularis</name>
    <dbReference type="NCBI Taxonomy" id="354080"/>
    <lineage>
        <taxon>Eukaryota</taxon>
        <taxon>Fungi</taxon>
        <taxon>Dikarya</taxon>
        <taxon>Ascomycota</taxon>
        <taxon>Pezizomycotina</taxon>
        <taxon>Leotiomycetes</taxon>
        <taxon>Helotiales</taxon>
        <taxon>Tricladiaceae</taxon>
        <taxon>Cudoniella</taxon>
    </lineage>
</organism>
<evidence type="ECO:0000256" key="5">
    <source>
        <dbReference type="ARBA" id="ARBA00038359"/>
    </source>
</evidence>
<evidence type="ECO:0000256" key="4">
    <source>
        <dbReference type="ARBA" id="ARBA00023136"/>
    </source>
</evidence>
<gene>
    <name evidence="8" type="ORF">G7Y89_g9676</name>
</gene>
<feature type="transmembrane region" description="Helical" evidence="6">
    <location>
        <begin position="105"/>
        <end position="126"/>
    </location>
</feature>
<feature type="transmembrane region" description="Helical" evidence="6">
    <location>
        <begin position="164"/>
        <end position="183"/>
    </location>
</feature>
<keyword evidence="2 6" id="KW-0812">Transmembrane</keyword>